<dbReference type="PANTHER" id="PTHR30153:SF2">
    <property type="entry name" value="REPLICATIVE DNA HELICASE"/>
    <property type="match status" value="1"/>
</dbReference>
<evidence type="ECO:0000256" key="7">
    <source>
        <dbReference type="ARBA" id="ARBA00022840"/>
    </source>
</evidence>
<evidence type="ECO:0000256" key="3">
    <source>
        <dbReference type="ARBA" id="ARBA00022705"/>
    </source>
</evidence>
<dbReference type="InterPro" id="IPR016136">
    <property type="entry name" value="DNA_helicase_N/primase_C"/>
</dbReference>
<evidence type="ECO:0000256" key="9">
    <source>
        <dbReference type="ARBA" id="ARBA00023235"/>
    </source>
</evidence>
<keyword evidence="9" id="KW-0413">Isomerase</keyword>
<dbReference type="InterPro" id="IPR007693">
    <property type="entry name" value="DNA_helicase_DnaB-like_N"/>
</dbReference>
<keyword evidence="15" id="KW-1185">Reference proteome</keyword>
<dbReference type="InterPro" id="IPR036185">
    <property type="entry name" value="DNA_heli_DnaB-like_N_sf"/>
</dbReference>
<evidence type="ECO:0000256" key="2">
    <source>
        <dbReference type="ARBA" id="ARBA00022515"/>
    </source>
</evidence>
<dbReference type="SUPFAM" id="SSF48024">
    <property type="entry name" value="N-terminal domain of DnaB helicase"/>
    <property type="match status" value="1"/>
</dbReference>
<evidence type="ECO:0000256" key="4">
    <source>
        <dbReference type="ARBA" id="ARBA00022741"/>
    </source>
</evidence>
<keyword evidence="3" id="KW-0235">DNA replication</keyword>
<dbReference type="SUPFAM" id="SSF52540">
    <property type="entry name" value="P-loop containing nucleoside triphosphate hydrolases"/>
    <property type="match status" value="1"/>
</dbReference>
<sequence>MGAIADRFGTDAEITAHAEQAVIGGLLACNDAYDNLAGQLTPSHFADVANSLLYAGIARLIDEGRSADPITLGEHLEARGELERAGGLAYLVSIAQNLGSAGNLRRYAEIVLQRATVRGGMRVAQTLTDSLLGAGKLAPTDALLDAAAALEALTQRGASDEAMTYTPSQLAHRTIERIDRVFSEGARASGRVPSGLAPLDAKLGGGGFGAGDLIIIAGRPGIGKSVFKAAIADAIARPDHPNGGHIVKIELEMSPEEDGDRQLAAHSGIELGRIQSAELADEDWSRLTVGAGKVAELQQTADYQPGQTLGQIRAKCRKLKRQHGRLAAVFIDYLQLIVQSGENRTQEITKITAGLKGLAKELGCPVFALSQLSRGVEQRADKRPTMSDLRESGSIEQDANTILLLYRDEYYNADSPEKGVMEIHIAKQRQGRAGETVRVQFDGACSRIRELAPGWRPEERPATAKQARRNGWEADLV</sequence>
<dbReference type="PROSITE" id="PS51199">
    <property type="entry name" value="SF4_HELICASE"/>
    <property type="match status" value="1"/>
</dbReference>
<evidence type="ECO:0000256" key="10">
    <source>
        <dbReference type="ARBA" id="ARBA00044969"/>
    </source>
</evidence>
<name>A0ABV8MYD0_9NEIS</name>
<comment type="similarity">
    <text evidence="1">Belongs to the helicase family. DnaB subfamily.</text>
</comment>
<dbReference type="PANTHER" id="PTHR30153">
    <property type="entry name" value="REPLICATIVE DNA HELICASE DNAB"/>
    <property type="match status" value="1"/>
</dbReference>
<dbReference type="Pfam" id="PF00772">
    <property type="entry name" value="DnaB"/>
    <property type="match status" value="1"/>
</dbReference>
<dbReference type="Gene3D" id="1.10.860.10">
    <property type="entry name" value="DNAb Helicase, Chain A"/>
    <property type="match status" value="1"/>
</dbReference>
<reference evidence="15" key="1">
    <citation type="journal article" date="2019" name="Int. J. Syst. Evol. Microbiol.">
        <title>The Global Catalogue of Microorganisms (GCM) 10K type strain sequencing project: providing services to taxonomists for standard genome sequencing and annotation.</title>
        <authorList>
            <consortium name="The Broad Institute Genomics Platform"/>
            <consortium name="The Broad Institute Genome Sequencing Center for Infectious Disease"/>
            <person name="Wu L."/>
            <person name="Ma J."/>
        </authorList>
    </citation>
    <scope>NUCLEOTIDE SEQUENCE [LARGE SCALE GENOMIC DNA]</scope>
    <source>
        <strain evidence="15">LMG 29894</strain>
    </source>
</reference>
<evidence type="ECO:0000256" key="11">
    <source>
        <dbReference type="ARBA" id="ARBA00048954"/>
    </source>
</evidence>
<dbReference type="InterPro" id="IPR003593">
    <property type="entry name" value="AAA+_ATPase"/>
</dbReference>
<feature type="region of interest" description="Disordered" evidence="12">
    <location>
        <begin position="456"/>
        <end position="477"/>
    </location>
</feature>
<keyword evidence="8" id="KW-0238">DNA-binding</keyword>
<feature type="domain" description="SF4 helicase" evidence="13">
    <location>
        <begin position="185"/>
        <end position="455"/>
    </location>
</feature>
<dbReference type="CDD" id="cd00984">
    <property type="entry name" value="DnaB_C"/>
    <property type="match status" value="1"/>
</dbReference>
<protein>
    <recommendedName>
        <fullName evidence="10">DNA 5'-3' helicase</fullName>
        <ecNumber evidence="10">5.6.2.3</ecNumber>
    </recommendedName>
</protein>
<dbReference type="RefSeq" id="WP_378168751.1">
    <property type="nucleotide sequence ID" value="NZ_JBHSBU010000004.1"/>
</dbReference>
<dbReference type="Proteomes" id="UP001595791">
    <property type="component" value="Unassembled WGS sequence"/>
</dbReference>
<dbReference type="InterPro" id="IPR027417">
    <property type="entry name" value="P-loop_NTPase"/>
</dbReference>
<keyword evidence="7" id="KW-0067">ATP-binding</keyword>
<keyword evidence="6 14" id="KW-0347">Helicase</keyword>
<evidence type="ECO:0000313" key="15">
    <source>
        <dbReference type="Proteomes" id="UP001595791"/>
    </source>
</evidence>
<evidence type="ECO:0000256" key="8">
    <source>
        <dbReference type="ARBA" id="ARBA00023125"/>
    </source>
</evidence>
<dbReference type="Gene3D" id="3.40.50.300">
    <property type="entry name" value="P-loop containing nucleotide triphosphate hydrolases"/>
    <property type="match status" value="1"/>
</dbReference>
<gene>
    <name evidence="14" type="ORF">ACFOW7_21935</name>
</gene>
<dbReference type="SMART" id="SM00382">
    <property type="entry name" value="AAA"/>
    <property type="match status" value="1"/>
</dbReference>
<dbReference type="GO" id="GO:0004386">
    <property type="term" value="F:helicase activity"/>
    <property type="evidence" value="ECO:0007669"/>
    <property type="project" value="UniProtKB-KW"/>
</dbReference>
<dbReference type="Pfam" id="PF03796">
    <property type="entry name" value="DnaB_C"/>
    <property type="match status" value="1"/>
</dbReference>
<dbReference type="EC" id="5.6.2.3" evidence="10"/>
<evidence type="ECO:0000259" key="13">
    <source>
        <dbReference type="PROSITE" id="PS51199"/>
    </source>
</evidence>
<dbReference type="InterPro" id="IPR007694">
    <property type="entry name" value="DNA_helicase_DnaB-like_C"/>
</dbReference>
<keyword evidence="2" id="KW-0639">Primosome</keyword>
<evidence type="ECO:0000256" key="5">
    <source>
        <dbReference type="ARBA" id="ARBA00022801"/>
    </source>
</evidence>
<keyword evidence="5" id="KW-0378">Hydrolase</keyword>
<evidence type="ECO:0000313" key="14">
    <source>
        <dbReference type="EMBL" id="MFC4162001.1"/>
    </source>
</evidence>
<comment type="caution">
    <text evidence="14">The sequence shown here is derived from an EMBL/GenBank/DDBJ whole genome shotgun (WGS) entry which is preliminary data.</text>
</comment>
<dbReference type="EMBL" id="JBHSBU010000004">
    <property type="protein sequence ID" value="MFC4162001.1"/>
    <property type="molecule type" value="Genomic_DNA"/>
</dbReference>
<accession>A0ABV8MYD0</accession>
<proteinExistence type="inferred from homology"/>
<comment type="catalytic activity">
    <reaction evidence="11">
        <text>ATP + H2O = ADP + phosphate + H(+)</text>
        <dbReference type="Rhea" id="RHEA:13065"/>
        <dbReference type="ChEBI" id="CHEBI:15377"/>
        <dbReference type="ChEBI" id="CHEBI:15378"/>
        <dbReference type="ChEBI" id="CHEBI:30616"/>
        <dbReference type="ChEBI" id="CHEBI:43474"/>
        <dbReference type="ChEBI" id="CHEBI:456216"/>
        <dbReference type="EC" id="5.6.2.3"/>
    </reaction>
</comment>
<evidence type="ECO:0000256" key="1">
    <source>
        <dbReference type="ARBA" id="ARBA00008428"/>
    </source>
</evidence>
<evidence type="ECO:0000256" key="6">
    <source>
        <dbReference type="ARBA" id="ARBA00022806"/>
    </source>
</evidence>
<keyword evidence="4" id="KW-0547">Nucleotide-binding</keyword>
<evidence type="ECO:0000256" key="12">
    <source>
        <dbReference type="SAM" id="MobiDB-lite"/>
    </source>
</evidence>
<organism evidence="14 15">
    <name type="scientific">Chitinimonas lacunae</name>
    <dbReference type="NCBI Taxonomy" id="1963018"/>
    <lineage>
        <taxon>Bacteria</taxon>
        <taxon>Pseudomonadati</taxon>
        <taxon>Pseudomonadota</taxon>
        <taxon>Betaproteobacteria</taxon>
        <taxon>Neisseriales</taxon>
        <taxon>Chitinibacteraceae</taxon>
        <taxon>Chitinimonas</taxon>
    </lineage>
</organism>